<protein>
    <submittedName>
        <fullName evidence="1">Uncharacterized protein</fullName>
    </submittedName>
</protein>
<comment type="caution">
    <text evidence="1">The sequence shown here is derived from an EMBL/GenBank/DDBJ whole genome shotgun (WGS) entry which is preliminary data.</text>
</comment>
<sequence>MDGCRLRQRLQLMAHQGCRISSNVTHMNSRATSEMPKVVTRSLLYPWLVGTSRHEM</sequence>
<dbReference type="Proteomes" id="UP000807306">
    <property type="component" value="Unassembled WGS sequence"/>
</dbReference>
<reference evidence="1" key="1">
    <citation type="submission" date="2020-11" db="EMBL/GenBank/DDBJ databases">
        <authorList>
            <consortium name="DOE Joint Genome Institute"/>
            <person name="Ahrendt S."/>
            <person name="Riley R."/>
            <person name="Andreopoulos W."/>
            <person name="Labutti K."/>
            <person name="Pangilinan J."/>
            <person name="Ruiz-Duenas F.J."/>
            <person name="Barrasa J.M."/>
            <person name="Sanchez-Garcia M."/>
            <person name="Camarero S."/>
            <person name="Miyauchi S."/>
            <person name="Serrano A."/>
            <person name="Linde D."/>
            <person name="Babiker R."/>
            <person name="Drula E."/>
            <person name="Ayuso-Fernandez I."/>
            <person name="Pacheco R."/>
            <person name="Padilla G."/>
            <person name="Ferreira P."/>
            <person name="Barriuso J."/>
            <person name="Kellner H."/>
            <person name="Castanera R."/>
            <person name="Alfaro M."/>
            <person name="Ramirez L."/>
            <person name="Pisabarro A.G."/>
            <person name="Kuo A."/>
            <person name="Tritt A."/>
            <person name="Lipzen A."/>
            <person name="He G."/>
            <person name="Yan M."/>
            <person name="Ng V."/>
            <person name="Cullen D."/>
            <person name="Martin F."/>
            <person name="Rosso M.-N."/>
            <person name="Henrissat B."/>
            <person name="Hibbett D."/>
            <person name="Martinez A.T."/>
            <person name="Grigoriev I.V."/>
        </authorList>
    </citation>
    <scope>NUCLEOTIDE SEQUENCE</scope>
    <source>
        <strain evidence="1">CBS 506.95</strain>
    </source>
</reference>
<evidence type="ECO:0000313" key="1">
    <source>
        <dbReference type="EMBL" id="KAF9529646.1"/>
    </source>
</evidence>
<proteinExistence type="predicted"/>
<gene>
    <name evidence="1" type="ORF">CPB83DRAFT_852491</name>
</gene>
<evidence type="ECO:0000313" key="2">
    <source>
        <dbReference type="Proteomes" id="UP000807306"/>
    </source>
</evidence>
<accession>A0A9P6EHB5</accession>
<keyword evidence="2" id="KW-1185">Reference proteome</keyword>
<dbReference type="EMBL" id="MU157845">
    <property type="protein sequence ID" value="KAF9529646.1"/>
    <property type="molecule type" value="Genomic_DNA"/>
</dbReference>
<dbReference type="AlphaFoldDB" id="A0A9P6EHB5"/>
<name>A0A9P6EHB5_9AGAR</name>
<organism evidence="1 2">
    <name type="scientific">Crepidotus variabilis</name>
    <dbReference type="NCBI Taxonomy" id="179855"/>
    <lineage>
        <taxon>Eukaryota</taxon>
        <taxon>Fungi</taxon>
        <taxon>Dikarya</taxon>
        <taxon>Basidiomycota</taxon>
        <taxon>Agaricomycotina</taxon>
        <taxon>Agaricomycetes</taxon>
        <taxon>Agaricomycetidae</taxon>
        <taxon>Agaricales</taxon>
        <taxon>Agaricineae</taxon>
        <taxon>Crepidotaceae</taxon>
        <taxon>Crepidotus</taxon>
    </lineage>
</organism>